<dbReference type="EMBL" id="AWWV01013823">
    <property type="protein sequence ID" value="OMO59929.1"/>
    <property type="molecule type" value="Genomic_DNA"/>
</dbReference>
<dbReference type="InterPro" id="IPR011990">
    <property type="entry name" value="TPR-like_helical_dom_sf"/>
</dbReference>
<dbReference type="Gene3D" id="1.25.40.10">
    <property type="entry name" value="Tetratricopeptide repeat domain"/>
    <property type="match status" value="1"/>
</dbReference>
<dbReference type="Gramene" id="OMO59929">
    <property type="protein sequence ID" value="OMO59929"/>
    <property type="gene ID" value="CCACVL1_24529"/>
</dbReference>
<gene>
    <name evidence="2" type="ORF">CCACVL1_24529</name>
</gene>
<dbReference type="STRING" id="210143.A0A1R3GPF7"/>
<keyword evidence="1" id="KW-0677">Repeat</keyword>
<dbReference type="InterPro" id="IPR002885">
    <property type="entry name" value="PPR_rpt"/>
</dbReference>
<keyword evidence="3" id="KW-1185">Reference proteome</keyword>
<dbReference type="OrthoDB" id="1436350at2759"/>
<sequence length="101" mass="11562">MVKEMRGGRCFRQFNSITRLQQNPNSYPSKKTLLFQKKHNPPFPDADIKKWNVAISTHMRNAQLESALRVFNSMPRRSSVSYNAMISGLTVLEMWAESGAS</sequence>
<evidence type="ECO:0000256" key="1">
    <source>
        <dbReference type="ARBA" id="ARBA00022737"/>
    </source>
</evidence>
<dbReference type="Pfam" id="PF01535">
    <property type="entry name" value="PPR"/>
    <property type="match status" value="2"/>
</dbReference>
<organism evidence="2 3">
    <name type="scientific">Corchorus capsularis</name>
    <name type="common">Jute</name>
    <dbReference type="NCBI Taxonomy" id="210143"/>
    <lineage>
        <taxon>Eukaryota</taxon>
        <taxon>Viridiplantae</taxon>
        <taxon>Streptophyta</taxon>
        <taxon>Embryophyta</taxon>
        <taxon>Tracheophyta</taxon>
        <taxon>Spermatophyta</taxon>
        <taxon>Magnoliopsida</taxon>
        <taxon>eudicotyledons</taxon>
        <taxon>Gunneridae</taxon>
        <taxon>Pentapetalae</taxon>
        <taxon>rosids</taxon>
        <taxon>malvids</taxon>
        <taxon>Malvales</taxon>
        <taxon>Malvaceae</taxon>
        <taxon>Grewioideae</taxon>
        <taxon>Apeibeae</taxon>
        <taxon>Corchorus</taxon>
    </lineage>
</organism>
<dbReference type="Proteomes" id="UP000188268">
    <property type="component" value="Unassembled WGS sequence"/>
</dbReference>
<dbReference type="NCBIfam" id="TIGR00756">
    <property type="entry name" value="PPR"/>
    <property type="match status" value="1"/>
</dbReference>
<protein>
    <recommendedName>
        <fullName evidence="4">Pentatricopeptide repeat-containing protein</fullName>
    </recommendedName>
</protein>
<evidence type="ECO:0000313" key="3">
    <source>
        <dbReference type="Proteomes" id="UP000188268"/>
    </source>
</evidence>
<accession>A0A1R3GPF7</accession>
<evidence type="ECO:0000313" key="2">
    <source>
        <dbReference type="EMBL" id="OMO59929.1"/>
    </source>
</evidence>
<name>A0A1R3GPF7_COCAP</name>
<reference evidence="2 3" key="1">
    <citation type="submission" date="2013-09" db="EMBL/GenBank/DDBJ databases">
        <title>Corchorus capsularis genome sequencing.</title>
        <authorList>
            <person name="Alam M."/>
            <person name="Haque M.S."/>
            <person name="Islam M.S."/>
            <person name="Emdad E.M."/>
            <person name="Islam M.M."/>
            <person name="Ahmed B."/>
            <person name="Halim A."/>
            <person name="Hossen Q.M.M."/>
            <person name="Hossain M.Z."/>
            <person name="Ahmed R."/>
            <person name="Khan M.M."/>
            <person name="Islam R."/>
            <person name="Rashid M.M."/>
            <person name="Khan S.A."/>
            <person name="Rahman M.S."/>
            <person name="Alam M."/>
        </authorList>
    </citation>
    <scope>NUCLEOTIDE SEQUENCE [LARGE SCALE GENOMIC DNA]</scope>
    <source>
        <strain evidence="3">cv. CVL-1</strain>
        <tissue evidence="2">Whole seedling</tissue>
    </source>
</reference>
<proteinExistence type="predicted"/>
<comment type="caution">
    <text evidence="2">The sequence shown here is derived from an EMBL/GenBank/DDBJ whole genome shotgun (WGS) entry which is preliminary data.</text>
</comment>
<evidence type="ECO:0008006" key="4">
    <source>
        <dbReference type="Google" id="ProtNLM"/>
    </source>
</evidence>
<dbReference type="AlphaFoldDB" id="A0A1R3GPF7"/>